<dbReference type="EMBL" id="CAUM01000132">
    <property type="protein sequence ID" value="CCV07724.1"/>
    <property type="molecule type" value="Genomic_DNA"/>
</dbReference>
<reference evidence="1 2" key="1">
    <citation type="submission" date="2013-02" db="EMBL/GenBank/DDBJ databases">
        <authorList>
            <person name="Genoscope - CEA"/>
        </authorList>
    </citation>
    <scope>NUCLEOTIDE SEQUENCE [LARGE SCALE GENOMIC DNA]</scope>
    <source>
        <strain evidence="1 2">STM 2683</strain>
    </source>
</reference>
<evidence type="ECO:0000313" key="2">
    <source>
        <dbReference type="Proteomes" id="UP000012062"/>
    </source>
</evidence>
<sequence>MSARASQPSMIRFETDMKRLSGLSFPAMAPYIRFVGLTDYGDKWAMK</sequence>
<keyword evidence="2" id="KW-1185">Reference proteome</keyword>
<name>M5ES30_9HYPH</name>
<dbReference type="Proteomes" id="UP000012062">
    <property type="component" value="Unassembled WGS sequence"/>
</dbReference>
<protein>
    <submittedName>
        <fullName evidence="1">Uncharacterized protein</fullName>
    </submittedName>
</protein>
<organism evidence="1 2">
    <name type="scientific">Mesorhizobium metallidurans STM 2683</name>
    <dbReference type="NCBI Taxonomy" id="1297569"/>
    <lineage>
        <taxon>Bacteria</taxon>
        <taxon>Pseudomonadati</taxon>
        <taxon>Pseudomonadota</taxon>
        <taxon>Alphaproteobacteria</taxon>
        <taxon>Hyphomicrobiales</taxon>
        <taxon>Phyllobacteriaceae</taxon>
        <taxon>Mesorhizobium</taxon>
    </lineage>
</organism>
<comment type="caution">
    <text evidence="1">The sequence shown here is derived from an EMBL/GenBank/DDBJ whole genome shotgun (WGS) entry which is preliminary data.</text>
</comment>
<accession>M5ES30</accession>
<proteinExistence type="predicted"/>
<evidence type="ECO:0000313" key="1">
    <source>
        <dbReference type="EMBL" id="CCV07724.1"/>
    </source>
</evidence>
<dbReference type="AlphaFoldDB" id="M5ES30"/>
<gene>
    <name evidence="1" type="ORF">MESS2_630029</name>
</gene>